<dbReference type="EC" id="3.1.-.-" evidence="8"/>
<evidence type="ECO:0000256" key="2">
    <source>
        <dbReference type="ARBA" id="ARBA00022649"/>
    </source>
</evidence>
<dbReference type="CDD" id="cd09881">
    <property type="entry name" value="PIN_VapC4-5_FitB-like"/>
    <property type="match status" value="1"/>
</dbReference>
<dbReference type="GO" id="GO:0004540">
    <property type="term" value="F:RNA nuclease activity"/>
    <property type="evidence" value="ECO:0007669"/>
    <property type="project" value="InterPro"/>
</dbReference>
<dbReference type="HAMAP" id="MF_00265">
    <property type="entry name" value="VapC_Nob1"/>
    <property type="match status" value="1"/>
</dbReference>
<evidence type="ECO:0000256" key="8">
    <source>
        <dbReference type="HAMAP-Rule" id="MF_00265"/>
    </source>
</evidence>
<accession>A0A075MMI9</accession>
<dbReference type="PANTHER" id="PTHR33653">
    <property type="entry name" value="RIBONUCLEASE VAPC2"/>
    <property type="match status" value="1"/>
</dbReference>
<dbReference type="GO" id="GO:0016787">
    <property type="term" value="F:hydrolase activity"/>
    <property type="evidence" value="ECO:0007669"/>
    <property type="project" value="UniProtKB-KW"/>
</dbReference>
<evidence type="ECO:0000256" key="5">
    <source>
        <dbReference type="ARBA" id="ARBA00022801"/>
    </source>
</evidence>
<dbReference type="Proteomes" id="UP000028194">
    <property type="component" value="Chromosome"/>
</dbReference>
<comment type="function">
    <text evidence="8">Toxic component of a toxin-antitoxin (TA) system. An RNase.</text>
</comment>
<dbReference type="PANTHER" id="PTHR33653:SF1">
    <property type="entry name" value="RIBONUCLEASE VAPC2"/>
    <property type="match status" value="1"/>
</dbReference>
<dbReference type="AlphaFoldDB" id="A0A075MMI9"/>
<dbReference type="InterPro" id="IPR050556">
    <property type="entry name" value="Type_II_TA_system_RNase"/>
</dbReference>
<evidence type="ECO:0000313" key="11">
    <source>
        <dbReference type="Proteomes" id="UP000028194"/>
    </source>
</evidence>
<comment type="cofactor">
    <cofactor evidence="1 8">
        <name>Mg(2+)</name>
        <dbReference type="ChEBI" id="CHEBI:18420"/>
    </cofactor>
</comment>
<keyword evidence="8" id="KW-0800">Toxin</keyword>
<organism evidence="10 11">
    <name type="scientific">Candidatus Nitrososphaera evergladensis SR1</name>
    <dbReference type="NCBI Taxonomy" id="1459636"/>
    <lineage>
        <taxon>Archaea</taxon>
        <taxon>Nitrososphaerota</taxon>
        <taxon>Nitrososphaeria</taxon>
        <taxon>Nitrososphaerales</taxon>
        <taxon>Nitrososphaeraceae</taxon>
        <taxon>Nitrososphaera</taxon>
    </lineage>
</organism>
<reference evidence="10 11" key="1">
    <citation type="journal article" date="2014" name="PLoS ONE">
        <title>Genome Sequence of Candidatus Nitrososphaera evergladensis from Group I.1b Enriched from Everglades Soil Reveals Novel Genomic Features of the Ammonia-Oxidizing Archaea.</title>
        <authorList>
            <person name="Zhalnina K.V."/>
            <person name="Dias R."/>
            <person name="Leonard M.T."/>
            <person name="Dorr de Quadros P."/>
            <person name="Camargo F.A."/>
            <person name="Drew J.C."/>
            <person name="Farmerie W.G."/>
            <person name="Daroub S.H."/>
            <person name="Triplett E.W."/>
        </authorList>
    </citation>
    <scope>NUCLEOTIDE SEQUENCE [LARGE SCALE GENOMIC DNA]</scope>
    <source>
        <strain evidence="10 11">SR1</strain>
    </source>
</reference>
<feature type="binding site" evidence="8">
    <location>
        <position position="5"/>
    </location>
    <ligand>
        <name>Mg(2+)</name>
        <dbReference type="ChEBI" id="CHEBI:18420"/>
    </ligand>
</feature>
<feature type="domain" description="PIN" evidence="9">
    <location>
        <begin position="2"/>
        <end position="120"/>
    </location>
</feature>
<dbReference type="eggNOG" id="arCOG02219">
    <property type="taxonomic scope" value="Archaea"/>
</dbReference>
<dbReference type="GO" id="GO:0000287">
    <property type="term" value="F:magnesium ion binding"/>
    <property type="evidence" value="ECO:0007669"/>
    <property type="project" value="UniProtKB-UniRule"/>
</dbReference>
<dbReference type="KEGG" id="nev:NTE_00268"/>
<gene>
    <name evidence="8" type="primary">vapC</name>
    <name evidence="10" type="ORF">NTE_00268</name>
</gene>
<evidence type="ECO:0000256" key="6">
    <source>
        <dbReference type="ARBA" id="ARBA00022842"/>
    </source>
</evidence>
<keyword evidence="6 8" id="KW-0460">Magnesium</keyword>
<proteinExistence type="inferred from homology"/>
<keyword evidence="11" id="KW-1185">Reference proteome</keyword>
<protein>
    <recommendedName>
        <fullName evidence="8">Ribonuclease VapC</fullName>
        <shortName evidence="8">RNase VapC</shortName>
        <ecNumber evidence="8">3.1.-.-</ecNumber>
    </recommendedName>
    <alternativeName>
        <fullName evidence="8">Putative toxin VapC</fullName>
    </alternativeName>
</protein>
<dbReference type="InterPro" id="IPR002716">
    <property type="entry name" value="PIN_dom"/>
</dbReference>
<dbReference type="GO" id="GO:0090729">
    <property type="term" value="F:toxin activity"/>
    <property type="evidence" value="ECO:0007669"/>
    <property type="project" value="UniProtKB-KW"/>
</dbReference>
<sequence>MVCFDTDFLVAYIRKDPAAKCKLEELESTQEPLHTTIINAFELYKGAYKSKDSNTELARVDKLLDAFFLLALDRDSAKAAGALNDKSNPIGESDLLIASIVLANKQVLITRNKKHFERISGLKVEDW</sequence>
<comment type="similarity">
    <text evidence="7 8">Belongs to the PINc/VapC protein family.</text>
</comment>
<dbReference type="EMBL" id="CP007174">
    <property type="protein sequence ID" value="AIF82350.1"/>
    <property type="molecule type" value="Genomic_DNA"/>
</dbReference>
<name>A0A075MMI9_9ARCH</name>
<keyword evidence="3 8" id="KW-0540">Nuclease</keyword>
<dbReference type="Gene3D" id="3.40.50.1010">
    <property type="entry name" value="5'-nuclease"/>
    <property type="match status" value="1"/>
</dbReference>
<keyword evidence="4 8" id="KW-0479">Metal-binding</keyword>
<dbReference type="HOGENOM" id="CLU_118482_3_2_2"/>
<evidence type="ECO:0000256" key="1">
    <source>
        <dbReference type="ARBA" id="ARBA00001946"/>
    </source>
</evidence>
<keyword evidence="2 8" id="KW-1277">Toxin-antitoxin system</keyword>
<dbReference type="OrthoDB" id="11240at2157"/>
<evidence type="ECO:0000256" key="4">
    <source>
        <dbReference type="ARBA" id="ARBA00022723"/>
    </source>
</evidence>
<keyword evidence="5 8" id="KW-0378">Hydrolase</keyword>
<dbReference type="SUPFAM" id="SSF88723">
    <property type="entry name" value="PIN domain-like"/>
    <property type="match status" value="1"/>
</dbReference>
<dbReference type="InterPro" id="IPR022907">
    <property type="entry name" value="VapC_family"/>
</dbReference>
<dbReference type="Pfam" id="PF01850">
    <property type="entry name" value="PIN"/>
    <property type="match status" value="1"/>
</dbReference>
<dbReference type="InterPro" id="IPR029060">
    <property type="entry name" value="PIN-like_dom_sf"/>
</dbReference>
<evidence type="ECO:0000256" key="7">
    <source>
        <dbReference type="ARBA" id="ARBA00038093"/>
    </source>
</evidence>
<evidence type="ECO:0000256" key="3">
    <source>
        <dbReference type="ARBA" id="ARBA00022722"/>
    </source>
</evidence>
<evidence type="ECO:0000259" key="9">
    <source>
        <dbReference type="Pfam" id="PF01850"/>
    </source>
</evidence>
<evidence type="ECO:0000313" key="10">
    <source>
        <dbReference type="EMBL" id="AIF82350.1"/>
    </source>
</evidence>
<feature type="binding site" evidence="8">
    <location>
        <position position="94"/>
    </location>
    <ligand>
        <name>Mg(2+)</name>
        <dbReference type="ChEBI" id="CHEBI:18420"/>
    </ligand>
</feature>